<evidence type="ECO:0000313" key="3">
    <source>
        <dbReference type="Proteomes" id="UP001066276"/>
    </source>
</evidence>
<dbReference type="AlphaFoldDB" id="A0AAV7QTR0"/>
<dbReference type="Proteomes" id="UP001066276">
    <property type="component" value="Chromosome 6"/>
</dbReference>
<organism evidence="2 3">
    <name type="scientific">Pleurodeles waltl</name>
    <name type="common">Iberian ribbed newt</name>
    <dbReference type="NCBI Taxonomy" id="8319"/>
    <lineage>
        <taxon>Eukaryota</taxon>
        <taxon>Metazoa</taxon>
        <taxon>Chordata</taxon>
        <taxon>Craniata</taxon>
        <taxon>Vertebrata</taxon>
        <taxon>Euteleostomi</taxon>
        <taxon>Amphibia</taxon>
        <taxon>Batrachia</taxon>
        <taxon>Caudata</taxon>
        <taxon>Salamandroidea</taxon>
        <taxon>Salamandridae</taxon>
        <taxon>Pleurodelinae</taxon>
        <taxon>Pleurodeles</taxon>
    </lineage>
</organism>
<protein>
    <submittedName>
        <fullName evidence="2">Uncharacterized protein</fullName>
    </submittedName>
</protein>
<keyword evidence="1" id="KW-0175">Coiled coil</keyword>
<keyword evidence="3" id="KW-1185">Reference proteome</keyword>
<dbReference type="EMBL" id="JANPWB010000010">
    <property type="protein sequence ID" value="KAJ1142444.1"/>
    <property type="molecule type" value="Genomic_DNA"/>
</dbReference>
<reference evidence="2" key="1">
    <citation type="journal article" date="2022" name="bioRxiv">
        <title>Sequencing and chromosome-scale assembly of the giantPleurodeles waltlgenome.</title>
        <authorList>
            <person name="Brown T."/>
            <person name="Elewa A."/>
            <person name="Iarovenko S."/>
            <person name="Subramanian E."/>
            <person name="Araus A.J."/>
            <person name="Petzold A."/>
            <person name="Susuki M."/>
            <person name="Suzuki K.-i.T."/>
            <person name="Hayashi T."/>
            <person name="Toyoda A."/>
            <person name="Oliveira C."/>
            <person name="Osipova E."/>
            <person name="Leigh N.D."/>
            <person name="Simon A."/>
            <person name="Yun M.H."/>
        </authorList>
    </citation>
    <scope>NUCLEOTIDE SEQUENCE</scope>
    <source>
        <strain evidence="2">20211129_DDA</strain>
        <tissue evidence="2">Liver</tissue>
    </source>
</reference>
<sequence length="118" mass="13483">MTESQINGLQAVIKRLEKQVQDLTKKQAKVVAKLEDQEVDLRLQTQALIGVGKRLQIETLEKEVRALEAQLPGSSLKELCRQLLVKHVGCVIWLRTRPGNMPKRHREDYISEAKRANC</sequence>
<name>A0AAV7QTR0_PLEWA</name>
<comment type="caution">
    <text evidence="2">The sequence shown here is derived from an EMBL/GenBank/DDBJ whole genome shotgun (WGS) entry which is preliminary data.</text>
</comment>
<feature type="coiled-coil region" evidence="1">
    <location>
        <begin position="6"/>
        <end position="33"/>
    </location>
</feature>
<accession>A0AAV7QTR0</accession>
<gene>
    <name evidence="2" type="ORF">NDU88_008769</name>
</gene>
<evidence type="ECO:0000256" key="1">
    <source>
        <dbReference type="SAM" id="Coils"/>
    </source>
</evidence>
<evidence type="ECO:0000313" key="2">
    <source>
        <dbReference type="EMBL" id="KAJ1142444.1"/>
    </source>
</evidence>
<proteinExistence type="predicted"/>